<dbReference type="EMBL" id="JANBUO010003005">
    <property type="protein sequence ID" value="KAJ2793153.1"/>
    <property type="molecule type" value="Genomic_DNA"/>
</dbReference>
<evidence type="ECO:0000313" key="1">
    <source>
        <dbReference type="EMBL" id="KAJ2793153.1"/>
    </source>
</evidence>
<sequence length="331" mass="37443">MSVEHVPVESLGQTMLVDSFLEQACRHASYMLSLRQRLGRLQERRAVDTASSDHAADTSYFTDFDRIRCEIATLQPRLRSTAVVIDQLLSRMTSNKPSAGFYIRSNIYRLLSICYSDILPAASLHAEVGSMRPHASTDALLGAAQLSPTDPVLVNSGLHFLWTIMRPGQSPVVTVQIFLSLSAEIAELQHNRLDNTQPLLVGKAWYQLLAHFLAQLAIAGYQFKEYSAEETLQAIDIVDANANTRQLIHPILWLSKADEHINTFDENWWDIREMARLLDDPQAAPSQFEELLETYSPHSFWHMLNAYIEAVIDHLDPPLLDVYSNIRQTGR</sequence>
<dbReference type="OrthoDB" id="5580541at2759"/>
<comment type="caution">
    <text evidence="1">The sequence shown here is derived from an EMBL/GenBank/DDBJ whole genome shotgun (WGS) entry which is preliminary data.</text>
</comment>
<gene>
    <name evidence="1" type="ORF">H4R20_006627</name>
</gene>
<dbReference type="Proteomes" id="UP001140094">
    <property type="component" value="Unassembled WGS sequence"/>
</dbReference>
<dbReference type="AlphaFoldDB" id="A0A9W8HUF0"/>
<feature type="non-terminal residue" evidence="1">
    <location>
        <position position="331"/>
    </location>
</feature>
<protein>
    <submittedName>
        <fullName evidence="1">Uncharacterized protein</fullName>
    </submittedName>
</protein>
<reference evidence="1" key="1">
    <citation type="submission" date="2022-07" db="EMBL/GenBank/DDBJ databases">
        <title>Phylogenomic reconstructions and comparative analyses of Kickxellomycotina fungi.</title>
        <authorList>
            <person name="Reynolds N.K."/>
            <person name="Stajich J.E."/>
            <person name="Barry K."/>
            <person name="Grigoriev I.V."/>
            <person name="Crous P."/>
            <person name="Smith M.E."/>
        </authorList>
    </citation>
    <scope>NUCLEOTIDE SEQUENCE</scope>
    <source>
        <strain evidence="1">NRRL 1565</strain>
    </source>
</reference>
<organism evidence="1 2">
    <name type="scientific">Coemansia guatemalensis</name>
    <dbReference type="NCBI Taxonomy" id="2761395"/>
    <lineage>
        <taxon>Eukaryota</taxon>
        <taxon>Fungi</taxon>
        <taxon>Fungi incertae sedis</taxon>
        <taxon>Zoopagomycota</taxon>
        <taxon>Kickxellomycotina</taxon>
        <taxon>Kickxellomycetes</taxon>
        <taxon>Kickxellales</taxon>
        <taxon>Kickxellaceae</taxon>
        <taxon>Coemansia</taxon>
    </lineage>
</organism>
<keyword evidence="2" id="KW-1185">Reference proteome</keyword>
<accession>A0A9W8HUF0</accession>
<name>A0A9W8HUF0_9FUNG</name>
<evidence type="ECO:0000313" key="2">
    <source>
        <dbReference type="Proteomes" id="UP001140094"/>
    </source>
</evidence>
<proteinExistence type="predicted"/>